<evidence type="ECO:0000256" key="1">
    <source>
        <dbReference type="SAM" id="MobiDB-lite"/>
    </source>
</evidence>
<dbReference type="Proteomes" id="UP000265515">
    <property type="component" value="Unassembled WGS sequence"/>
</dbReference>
<evidence type="ECO:0000313" key="3">
    <source>
        <dbReference type="Proteomes" id="UP000265515"/>
    </source>
</evidence>
<reference evidence="2 3" key="1">
    <citation type="journal article" date="2018" name="Cell">
        <title>The Chara Genome: Secondary Complexity and Implications for Plant Terrestrialization.</title>
        <authorList>
            <person name="Nishiyama T."/>
            <person name="Sakayama H."/>
            <person name="Vries J.D."/>
            <person name="Buschmann H."/>
            <person name="Saint-Marcoux D."/>
            <person name="Ullrich K.K."/>
            <person name="Haas F.B."/>
            <person name="Vanderstraeten L."/>
            <person name="Becker D."/>
            <person name="Lang D."/>
            <person name="Vosolsobe S."/>
            <person name="Rombauts S."/>
            <person name="Wilhelmsson P.K.I."/>
            <person name="Janitza P."/>
            <person name="Kern R."/>
            <person name="Heyl A."/>
            <person name="Rumpler F."/>
            <person name="Villalobos L.I.A.C."/>
            <person name="Clay J.M."/>
            <person name="Skokan R."/>
            <person name="Toyoda A."/>
            <person name="Suzuki Y."/>
            <person name="Kagoshima H."/>
            <person name="Schijlen E."/>
            <person name="Tajeshwar N."/>
            <person name="Catarino B."/>
            <person name="Hetherington A.J."/>
            <person name="Saltykova A."/>
            <person name="Bonnot C."/>
            <person name="Breuninger H."/>
            <person name="Symeonidi A."/>
            <person name="Radhakrishnan G.V."/>
            <person name="Van Nieuwerburgh F."/>
            <person name="Deforce D."/>
            <person name="Chang C."/>
            <person name="Karol K.G."/>
            <person name="Hedrich R."/>
            <person name="Ulvskov P."/>
            <person name="Glockner G."/>
            <person name="Delwiche C.F."/>
            <person name="Petrasek J."/>
            <person name="Van de Peer Y."/>
            <person name="Friml J."/>
            <person name="Beilby M."/>
            <person name="Dolan L."/>
            <person name="Kohara Y."/>
            <person name="Sugano S."/>
            <person name="Fujiyama A."/>
            <person name="Delaux P.-M."/>
            <person name="Quint M."/>
            <person name="TheiBen G."/>
            <person name="Hagemann M."/>
            <person name="Harholt J."/>
            <person name="Dunand C."/>
            <person name="Zachgo S."/>
            <person name="Langdale J."/>
            <person name="Maumus F."/>
            <person name="Straeten D.V.D."/>
            <person name="Gould S.B."/>
            <person name="Rensing S.A."/>
        </authorList>
    </citation>
    <scope>NUCLEOTIDE SEQUENCE [LARGE SCALE GENOMIC DNA]</scope>
    <source>
        <strain evidence="2 3">S276</strain>
    </source>
</reference>
<comment type="caution">
    <text evidence="2">The sequence shown here is derived from an EMBL/GenBank/DDBJ whole genome shotgun (WGS) entry which is preliminary data.</text>
</comment>
<keyword evidence="3" id="KW-1185">Reference proteome</keyword>
<evidence type="ECO:0008006" key="4">
    <source>
        <dbReference type="Google" id="ProtNLM"/>
    </source>
</evidence>
<protein>
    <recommendedName>
        <fullName evidence="4">FAD-binding FR-type domain-containing protein</fullName>
    </recommendedName>
</protein>
<dbReference type="PANTHER" id="PTHR47215">
    <property type="match status" value="1"/>
</dbReference>
<dbReference type="PANTHER" id="PTHR47215:SF3">
    <property type="entry name" value="FAD-BINDING FR-TYPE DOMAIN-CONTAINING PROTEIN"/>
    <property type="match status" value="1"/>
</dbReference>
<gene>
    <name evidence="2" type="ORF">CBR_g8311</name>
</gene>
<dbReference type="AlphaFoldDB" id="A0A388KM36"/>
<dbReference type="Gramene" id="GBG71013">
    <property type="protein sequence ID" value="GBG71013"/>
    <property type="gene ID" value="CBR_g8311"/>
</dbReference>
<dbReference type="Gene3D" id="3.40.50.80">
    <property type="entry name" value="Nucleotide-binding domain of ferredoxin-NADP reductase (FNR) module"/>
    <property type="match status" value="1"/>
</dbReference>
<accession>A0A388KM36</accession>
<sequence>MAAARTMQATCQFFRQCCVHSGAGAASSGAAGSSSSSGTSAREARPFVPRGYYSRHSQDATAAAAHLLPGRSKTRRELSCSSSSSSSCSFVAPSPARNHYGRLKCRQQQAGNGIPLAGRGSRITTCAVAETAVEEASQDSPGGPAAEEATGPREWNAATVLRVDDIAPGVRNVVLEVEASREYVALENAYTLPGQLASVKVPTTATAGGSDGNGSVGRAGESQDAEMTTLNVTCSSAPFSMEVNRVVLLKLRGDISAGESKVVQYMMSVKAPLELFVEEAKAEALYDLPVGAEVMVGPFQKTGMDFLPIMFLVRYPTILVFTDDGPGIAAARAMIEAKDVGSLMLNMREDVRLYYAAEKPSTVAYRDSFPEWESTGVKVRATVRDVGEGGWDGFVGSFSQLFDEDDLEYDPESTAAVVCGSRKTIDEVMRVLEDAGIPATQVVQWESR</sequence>
<organism evidence="2 3">
    <name type="scientific">Chara braunii</name>
    <name type="common">Braun's stonewort</name>
    <dbReference type="NCBI Taxonomy" id="69332"/>
    <lineage>
        <taxon>Eukaryota</taxon>
        <taxon>Viridiplantae</taxon>
        <taxon>Streptophyta</taxon>
        <taxon>Charophyceae</taxon>
        <taxon>Charales</taxon>
        <taxon>Characeae</taxon>
        <taxon>Chara</taxon>
    </lineage>
</organism>
<evidence type="ECO:0000313" key="2">
    <source>
        <dbReference type="EMBL" id="GBG71013.1"/>
    </source>
</evidence>
<dbReference type="SUPFAM" id="SSF52343">
    <property type="entry name" value="Ferredoxin reductase-like, C-terminal NADP-linked domain"/>
    <property type="match status" value="1"/>
</dbReference>
<dbReference type="InterPro" id="IPR039261">
    <property type="entry name" value="FNR_nucleotide-bd"/>
</dbReference>
<feature type="region of interest" description="Disordered" evidence="1">
    <location>
        <begin position="133"/>
        <end position="153"/>
    </location>
</feature>
<proteinExistence type="predicted"/>
<dbReference type="OMA" id="GPREWNA"/>
<dbReference type="OrthoDB" id="1856718at2759"/>
<dbReference type="EMBL" id="BFEA01000139">
    <property type="protein sequence ID" value="GBG71013.1"/>
    <property type="molecule type" value="Genomic_DNA"/>
</dbReference>
<name>A0A388KM36_CHABU</name>